<evidence type="ECO:0000259" key="1">
    <source>
        <dbReference type="SMART" id="SM00859"/>
    </source>
</evidence>
<evidence type="ECO:0000313" key="2">
    <source>
        <dbReference type="EMBL" id="PVZ93940.1"/>
    </source>
</evidence>
<dbReference type="EMBL" id="QEOP01000002">
    <property type="protein sequence ID" value="PVZ93940.1"/>
    <property type="molecule type" value="Genomic_DNA"/>
</dbReference>
<dbReference type="Gene3D" id="3.40.50.720">
    <property type="entry name" value="NAD(P)-binding Rossmann-like Domain"/>
    <property type="match status" value="1"/>
</dbReference>
<dbReference type="GO" id="GO:0016620">
    <property type="term" value="F:oxidoreductase activity, acting on the aldehyde or oxo group of donors, NAD or NADP as acceptor"/>
    <property type="evidence" value="ECO:0007669"/>
    <property type="project" value="InterPro"/>
</dbReference>
<accession>A0A2V1HSK6</accession>
<dbReference type="PANTHER" id="PTHR15020:SF50">
    <property type="entry name" value="UPF0659 PROTEIN YMR090W"/>
    <property type="match status" value="1"/>
</dbReference>
<dbReference type="GO" id="GO:0051287">
    <property type="term" value="F:NAD binding"/>
    <property type="evidence" value="ECO:0007669"/>
    <property type="project" value="InterPro"/>
</dbReference>
<dbReference type="SMART" id="SM00859">
    <property type="entry name" value="Semialdhyde_dh"/>
    <property type="match status" value="1"/>
</dbReference>
<dbReference type="Proteomes" id="UP000244893">
    <property type="component" value="Unassembled WGS sequence"/>
</dbReference>
<name>A0A2V1HSK6_9MICO</name>
<dbReference type="Pfam" id="PF13460">
    <property type="entry name" value="NAD_binding_10"/>
    <property type="match status" value="1"/>
</dbReference>
<comment type="caution">
    <text evidence="2">The sequence shown here is derived from an EMBL/GenBank/DDBJ whole genome shotgun (WGS) entry which is preliminary data.</text>
</comment>
<sequence length="222" mass="22962">MTRIAVIGAHGLVGQNIINLAYSRGADVTGVIRNADHGEDIVRLGGEVTLVDIESASAEELAEHLRGADAVVFSAGAGPNSGVARKRTVDFGGAVLTADAAKIAGVNRVVQVSAMGVDEPLPADTDEVWAAYVEAKRDADLYLKASGLDWTIIRPGGLTNDEGTGKVRLADKVERGSIPRADVAAIVLAAIDDDRTIGRTWEAISGPDTIEDAIDAALAAIA</sequence>
<keyword evidence="3" id="KW-1185">Reference proteome</keyword>
<dbReference type="InterPro" id="IPR000534">
    <property type="entry name" value="Semialdehyde_DH_NAD-bd"/>
</dbReference>
<dbReference type="RefSeq" id="WP_116756454.1">
    <property type="nucleotide sequence ID" value="NZ_JBHUEX010000001.1"/>
</dbReference>
<feature type="domain" description="Semialdehyde dehydrogenase NAD-binding" evidence="1">
    <location>
        <begin position="3"/>
        <end position="114"/>
    </location>
</feature>
<dbReference type="AlphaFoldDB" id="A0A2V1HSK6"/>
<dbReference type="CDD" id="cd05243">
    <property type="entry name" value="SDR_a5"/>
    <property type="match status" value="1"/>
</dbReference>
<dbReference type="InterPro" id="IPR016040">
    <property type="entry name" value="NAD(P)-bd_dom"/>
</dbReference>
<gene>
    <name evidence="2" type="ORF">DDQ50_09210</name>
</gene>
<protein>
    <submittedName>
        <fullName evidence="2">NAD-dependent dehydratase</fullName>
    </submittedName>
</protein>
<dbReference type="InterPro" id="IPR036291">
    <property type="entry name" value="NAD(P)-bd_dom_sf"/>
</dbReference>
<dbReference type="SUPFAM" id="SSF51735">
    <property type="entry name" value="NAD(P)-binding Rossmann-fold domains"/>
    <property type="match status" value="1"/>
</dbReference>
<reference evidence="2 3" key="1">
    <citation type="submission" date="2018-05" db="EMBL/GenBank/DDBJ databases">
        <title>Amnibacterium sp. M8JJ-5, whole genome shotgun sequence.</title>
        <authorList>
            <person name="Tuo L."/>
        </authorList>
    </citation>
    <scope>NUCLEOTIDE SEQUENCE [LARGE SCALE GENOMIC DNA]</scope>
    <source>
        <strain evidence="2 3">M8JJ-5</strain>
    </source>
</reference>
<dbReference type="OrthoDB" id="4248066at2"/>
<organism evidence="2 3">
    <name type="scientific">Amnibacterium flavum</name>
    <dbReference type="NCBI Taxonomy" id="2173173"/>
    <lineage>
        <taxon>Bacteria</taxon>
        <taxon>Bacillati</taxon>
        <taxon>Actinomycetota</taxon>
        <taxon>Actinomycetes</taxon>
        <taxon>Micrococcales</taxon>
        <taxon>Microbacteriaceae</taxon>
        <taxon>Amnibacterium</taxon>
    </lineage>
</organism>
<proteinExistence type="predicted"/>
<evidence type="ECO:0000313" key="3">
    <source>
        <dbReference type="Proteomes" id="UP000244893"/>
    </source>
</evidence>
<dbReference type="PANTHER" id="PTHR15020">
    <property type="entry name" value="FLAVIN REDUCTASE-RELATED"/>
    <property type="match status" value="1"/>
</dbReference>